<dbReference type="PROSITE" id="PS50035">
    <property type="entry name" value="PLD"/>
    <property type="match status" value="1"/>
</dbReference>
<feature type="domain" description="PLD phosphodiesterase" evidence="1">
    <location>
        <begin position="71"/>
        <end position="98"/>
    </location>
</feature>
<dbReference type="InterPro" id="IPR001736">
    <property type="entry name" value="PLipase_D/transphosphatidylase"/>
</dbReference>
<dbReference type="Gene3D" id="3.30.870.10">
    <property type="entry name" value="Endonuclease Chain A"/>
    <property type="match status" value="1"/>
</dbReference>
<keyword evidence="3" id="KW-1185">Reference proteome</keyword>
<organism evidence="2 3">
    <name type="scientific">Paraflavitalea soli</name>
    <dbReference type="NCBI Taxonomy" id="2315862"/>
    <lineage>
        <taxon>Bacteria</taxon>
        <taxon>Pseudomonadati</taxon>
        <taxon>Bacteroidota</taxon>
        <taxon>Chitinophagia</taxon>
        <taxon>Chitinophagales</taxon>
        <taxon>Chitinophagaceae</taxon>
        <taxon>Paraflavitalea</taxon>
    </lineage>
</organism>
<gene>
    <name evidence="2" type="ORF">D3H65_17660</name>
</gene>
<dbReference type="KEGG" id="pseg:D3H65_17660"/>
<evidence type="ECO:0000259" key="1">
    <source>
        <dbReference type="PROSITE" id="PS50035"/>
    </source>
</evidence>
<dbReference type="SUPFAM" id="SSF56024">
    <property type="entry name" value="Phospholipase D/nuclease"/>
    <property type="match status" value="1"/>
</dbReference>
<dbReference type="EMBL" id="CP032157">
    <property type="protein sequence ID" value="AXY75693.1"/>
    <property type="molecule type" value="Genomic_DNA"/>
</dbReference>
<proteinExistence type="predicted"/>
<name>A0A3B7MQS1_9BACT</name>
<dbReference type="Proteomes" id="UP000263900">
    <property type="component" value="Chromosome"/>
</dbReference>
<evidence type="ECO:0000313" key="2">
    <source>
        <dbReference type="EMBL" id="AXY75693.1"/>
    </source>
</evidence>
<dbReference type="GO" id="GO:0030572">
    <property type="term" value="F:phosphatidyltransferase activity"/>
    <property type="evidence" value="ECO:0007669"/>
    <property type="project" value="UniProtKB-ARBA"/>
</dbReference>
<dbReference type="OrthoDB" id="9762009at2"/>
<accession>A0A3B7MQS1</accession>
<protein>
    <recommendedName>
        <fullName evidence="1">PLD phosphodiesterase domain-containing protein</fullName>
    </recommendedName>
</protein>
<dbReference type="AlphaFoldDB" id="A0A3B7MQS1"/>
<evidence type="ECO:0000313" key="3">
    <source>
        <dbReference type="Proteomes" id="UP000263900"/>
    </source>
</evidence>
<dbReference type="GO" id="GO:0032049">
    <property type="term" value="P:cardiolipin biosynthetic process"/>
    <property type="evidence" value="ECO:0007669"/>
    <property type="project" value="UniProtKB-ARBA"/>
</dbReference>
<reference evidence="2 3" key="1">
    <citation type="submission" date="2018-09" db="EMBL/GenBank/DDBJ databases">
        <title>Genome sequencing of strain 6GH32-13.</title>
        <authorList>
            <person name="Weon H.-Y."/>
            <person name="Heo J."/>
            <person name="Kwon S.-W."/>
        </authorList>
    </citation>
    <scope>NUCLEOTIDE SEQUENCE [LARGE SCALE GENOMIC DNA]</scope>
    <source>
        <strain evidence="2 3">5GH32-13</strain>
    </source>
</reference>
<sequence length="181" mass="21480">MFKDARSHIYIMSSYFLPGMLLRKKMARAASKGVKIKLILAGVSDVKLAKHAERYIYRWIFRNNIEVYEYNQSVLHAKIATYDGKWSTIGSYNVNNISAFASIELNLDVNEENFARSMQTHIEEVIRQDCEQITEEDYRTRYNFLKRLFQHGCYQVVRVLFFLFTFYFKQRSFKTAHAPKE</sequence>
<dbReference type="PANTHER" id="PTHR21248">
    <property type="entry name" value="CARDIOLIPIN SYNTHASE"/>
    <property type="match status" value="1"/>
</dbReference>
<dbReference type="InterPro" id="IPR025202">
    <property type="entry name" value="PLD-like_dom"/>
</dbReference>
<dbReference type="PANTHER" id="PTHR21248:SF22">
    <property type="entry name" value="PHOSPHOLIPASE D"/>
    <property type="match status" value="1"/>
</dbReference>
<dbReference type="Pfam" id="PF13091">
    <property type="entry name" value="PLDc_2"/>
    <property type="match status" value="1"/>
</dbReference>